<feature type="non-terminal residue" evidence="2">
    <location>
        <position position="124"/>
    </location>
</feature>
<evidence type="ECO:0000313" key="2">
    <source>
        <dbReference type="EMBL" id="KAK8763156.1"/>
    </source>
</evidence>
<evidence type="ECO:0000256" key="1">
    <source>
        <dbReference type="SAM" id="MobiDB-lite"/>
    </source>
</evidence>
<dbReference type="Proteomes" id="UP001321473">
    <property type="component" value="Unassembled WGS sequence"/>
</dbReference>
<name>A0AAQ4DL16_AMBAM</name>
<comment type="caution">
    <text evidence="2">The sequence shown here is derived from an EMBL/GenBank/DDBJ whole genome shotgun (WGS) entry which is preliminary data.</text>
</comment>
<sequence length="124" mass="13708">MAATCSRRMGRQGELLVYPQILEDRDYDGGIVLVVHDGMTIRLEKSYVLGEDFRVTILNGSDSDSVIHGILSNELRITPLDAAERSSDGTPLHKVFKVEDDSDDDGDDDVDLGTREQDEEHGTS</sequence>
<evidence type="ECO:0000313" key="3">
    <source>
        <dbReference type="Proteomes" id="UP001321473"/>
    </source>
</evidence>
<feature type="compositionally biased region" description="Basic and acidic residues" evidence="1">
    <location>
        <begin position="112"/>
        <end position="124"/>
    </location>
</feature>
<dbReference type="EMBL" id="JARKHS020029558">
    <property type="protein sequence ID" value="KAK8763156.1"/>
    <property type="molecule type" value="Genomic_DNA"/>
</dbReference>
<dbReference type="AlphaFoldDB" id="A0AAQ4DL16"/>
<protein>
    <submittedName>
        <fullName evidence="2">Uncharacterized protein</fullName>
    </submittedName>
</protein>
<keyword evidence="3" id="KW-1185">Reference proteome</keyword>
<proteinExistence type="predicted"/>
<organism evidence="2 3">
    <name type="scientific">Amblyomma americanum</name>
    <name type="common">Lone star tick</name>
    <dbReference type="NCBI Taxonomy" id="6943"/>
    <lineage>
        <taxon>Eukaryota</taxon>
        <taxon>Metazoa</taxon>
        <taxon>Ecdysozoa</taxon>
        <taxon>Arthropoda</taxon>
        <taxon>Chelicerata</taxon>
        <taxon>Arachnida</taxon>
        <taxon>Acari</taxon>
        <taxon>Parasitiformes</taxon>
        <taxon>Ixodida</taxon>
        <taxon>Ixodoidea</taxon>
        <taxon>Ixodidae</taxon>
        <taxon>Amblyomminae</taxon>
        <taxon>Amblyomma</taxon>
    </lineage>
</organism>
<feature type="compositionally biased region" description="Acidic residues" evidence="1">
    <location>
        <begin position="100"/>
        <end position="111"/>
    </location>
</feature>
<feature type="region of interest" description="Disordered" evidence="1">
    <location>
        <begin position="82"/>
        <end position="124"/>
    </location>
</feature>
<accession>A0AAQ4DL16</accession>
<gene>
    <name evidence="2" type="ORF">V5799_034233</name>
</gene>
<reference evidence="2 3" key="1">
    <citation type="journal article" date="2023" name="Arcadia Sci">
        <title>De novo assembly of a long-read Amblyomma americanum tick genome.</title>
        <authorList>
            <person name="Chou S."/>
            <person name="Poskanzer K.E."/>
            <person name="Rollins M."/>
            <person name="Thuy-Boun P.S."/>
        </authorList>
    </citation>
    <scope>NUCLEOTIDE SEQUENCE [LARGE SCALE GENOMIC DNA]</scope>
    <source>
        <strain evidence="2">F_SG_1</strain>
        <tissue evidence="2">Salivary glands</tissue>
    </source>
</reference>